<keyword evidence="1" id="KW-0233">DNA recombination</keyword>
<evidence type="ECO:0000259" key="2">
    <source>
        <dbReference type="Pfam" id="PF00589"/>
    </source>
</evidence>
<dbReference type="EMBL" id="LAZR01063489">
    <property type="protein sequence ID" value="KKK59417.1"/>
    <property type="molecule type" value="Genomic_DNA"/>
</dbReference>
<dbReference type="InterPro" id="IPR011010">
    <property type="entry name" value="DNA_brk_join_enz"/>
</dbReference>
<proteinExistence type="predicted"/>
<dbReference type="InterPro" id="IPR013762">
    <property type="entry name" value="Integrase-like_cat_sf"/>
</dbReference>
<dbReference type="InterPro" id="IPR002104">
    <property type="entry name" value="Integrase_catalytic"/>
</dbReference>
<feature type="domain" description="Tyr recombinase" evidence="2">
    <location>
        <begin position="4"/>
        <end position="58"/>
    </location>
</feature>
<sequence length="71" mass="8132">DWTKRVASEAGIHEFTTHQLRHTALTTANDTMGDLRAVQTFARHKKPETTAGYTRTKQTRLREVSDSLDYL</sequence>
<dbReference type="AlphaFoldDB" id="A0A0F8WR74"/>
<name>A0A0F8WR74_9ZZZZ</name>
<dbReference type="Gene3D" id="1.10.443.10">
    <property type="entry name" value="Intergrase catalytic core"/>
    <property type="match status" value="1"/>
</dbReference>
<evidence type="ECO:0000313" key="3">
    <source>
        <dbReference type="EMBL" id="KKK59417.1"/>
    </source>
</evidence>
<dbReference type="Pfam" id="PF00589">
    <property type="entry name" value="Phage_integrase"/>
    <property type="match status" value="1"/>
</dbReference>
<dbReference type="GO" id="GO:0015074">
    <property type="term" value="P:DNA integration"/>
    <property type="evidence" value="ECO:0007669"/>
    <property type="project" value="InterPro"/>
</dbReference>
<comment type="caution">
    <text evidence="3">The sequence shown here is derived from an EMBL/GenBank/DDBJ whole genome shotgun (WGS) entry which is preliminary data.</text>
</comment>
<dbReference type="GO" id="GO:0006310">
    <property type="term" value="P:DNA recombination"/>
    <property type="evidence" value="ECO:0007669"/>
    <property type="project" value="UniProtKB-KW"/>
</dbReference>
<dbReference type="SUPFAM" id="SSF56349">
    <property type="entry name" value="DNA breaking-rejoining enzymes"/>
    <property type="match status" value="1"/>
</dbReference>
<organism evidence="3">
    <name type="scientific">marine sediment metagenome</name>
    <dbReference type="NCBI Taxonomy" id="412755"/>
    <lineage>
        <taxon>unclassified sequences</taxon>
        <taxon>metagenomes</taxon>
        <taxon>ecological metagenomes</taxon>
    </lineage>
</organism>
<gene>
    <name evidence="3" type="ORF">LCGC14_3034590</name>
</gene>
<feature type="non-terminal residue" evidence="3">
    <location>
        <position position="1"/>
    </location>
</feature>
<protein>
    <recommendedName>
        <fullName evidence="2">Tyr recombinase domain-containing protein</fullName>
    </recommendedName>
</protein>
<reference evidence="3" key="1">
    <citation type="journal article" date="2015" name="Nature">
        <title>Complex archaea that bridge the gap between prokaryotes and eukaryotes.</title>
        <authorList>
            <person name="Spang A."/>
            <person name="Saw J.H."/>
            <person name="Jorgensen S.L."/>
            <person name="Zaremba-Niedzwiedzka K."/>
            <person name="Martijn J."/>
            <person name="Lind A.E."/>
            <person name="van Eijk R."/>
            <person name="Schleper C."/>
            <person name="Guy L."/>
            <person name="Ettema T.J."/>
        </authorList>
    </citation>
    <scope>NUCLEOTIDE SEQUENCE</scope>
</reference>
<accession>A0A0F8WR74</accession>
<dbReference type="GO" id="GO:0003677">
    <property type="term" value="F:DNA binding"/>
    <property type="evidence" value="ECO:0007669"/>
    <property type="project" value="InterPro"/>
</dbReference>
<evidence type="ECO:0000256" key="1">
    <source>
        <dbReference type="ARBA" id="ARBA00023172"/>
    </source>
</evidence>